<dbReference type="AlphaFoldDB" id="A0A6J4NKG1"/>
<dbReference type="EMBL" id="CADCUX010000091">
    <property type="protein sequence ID" value="CAA9390439.1"/>
    <property type="molecule type" value="Genomic_DNA"/>
</dbReference>
<protein>
    <submittedName>
        <fullName evidence="2">RidA/YER057c/UK114 superfamily, group 1</fullName>
    </submittedName>
</protein>
<feature type="region of interest" description="Disordered" evidence="1">
    <location>
        <begin position="1"/>
        <end position="151"/>
    </location>
</feature>
<organism evidence="2">
    <name type="scientific">uncultured Ramlibacter sp</name>
    <dbReference type="NCBI Taxonomy" id="260755"/>
    <lineage>
        <taxon>Bacteria</taxon>
        <taxon>Pseudomonadati</taxon>
        <taxon>Pseudomonadota</taxon>
        <taxon>Betaproteobacteria</taxon>
        <taxon>Burkholderiales</taxon>
        <taxon>Comamonadaceae</taxon>
        <taxon>Ramlibacter</taxon>
        <taxon>environmental samples</taxon>
    </lineage>
</organism>
<accession>A0A6J4NKG1</accession>
<proteinExistence type="predicted"/>
<feature type="compositionally biased region" description="Basic and acidic residues" evidence="1">
    <location>
        <begin position="1"/>
        <end position="10"/>
    </location>
</feature>
<sequence>ERLRQAEGTRHHPATRGHSRRRLRTVRAHRQPRVHLRPYRQAVRQAVGWPARQNHGHRGGQGRRALDRRRPDGNAPRRRRRPEQGPPHRQADEPGELHLRIHGAPPRDQWRQRAVRPGVRRQGRACPQCIRRGADPDRVVRGDRDDRGGGL</sequence>
<evidence type="ECO:0000256" key="1">
    <source>
        <dbReference type="SAM" id="MobiDB-lite"/>
    </source>
</evidence>
<gene>
    <name evidence="2" type="ORF">AVDCRST_MAG51-359</name>
</gene>
<evidence type="ECO:0000313" key="2">
    <source>
        <dbReference type="EMBL" id="CAA9390439.1"/>
    </source>
</evidence>
<name>A0A6J4NKG1_9BURK</name>
<feature type="compositionally biased region" description="Basic and acidic residues" evidence="1">
    <location>
        <begin position="89"/>
        <end position="99"/>
    </location>
</feature>
<feature type="compositionally biased region" description="Basic residues" evidence="1">
    <location>
        <begin position="11"/>
        <end position="38"/>
    </location>
</feature>
<feature type="non-terminal residue" evidence="2">
    <location>
        <position position="1"/>
    </location>
</feature>
<feature type="non-terminal residue" evidence="2">
    <location>
        <position position="151"/>
    </location>
</feature>
<feature type="compositionally biased region" description="Basic and acidic residues" evidence="1">
    <location>
        <begin position="132"/>
        <end position="151"/>
    </location>
</feature>
<reference evidence="2" key="1">
    <citation type="submission" date="2020-02" db="EMBL/GenBank/DDBJ databases">
        <authorList>
            <person name="Meier V. D."/>
        </authorList>
    </citation>
    <scope>NUCLEOTIDE SEQUENCE</scope>
    <source>
        <strain evidence="2">AVDCRST_MAG51</strain>
    </source>
</reference>